<keyword evidence="4 8" id="KW-0479">Metal-binding</keyword>
<comment type="cofactor">
    <cofactor evidence="1 8">
        <name>heme</name>
        <dbReference type="ChEBI" id="CHEBI:30413"/>
    </cofactor>
</comment>
<evidence type="ECO:0000313" key="10">
    <source>
        <dbReference type="EMBL" id="CDO70489.1"/>
    </source>
</evidence>
<feature type="transmembrane region" description="Helical" evidence="9">
    <location>
        <begin position="20"/>
        <end position="39"/>
    </location>
</feature>
<keyword evidence="11" id="KW-1185">Reference proteome</keyword>
<evidence type="ECO:0000256" key="7">
    <source>
        <dbReference type="ARBA" id="ARBA00023033"/>
    </source>
</evidence>
<feature type="transmembrane region" description="Helical" evidence="9">
    <location>
        <begin position="278"/>
        <end position="303"/>
    </location>
</feature>
<evidence type="ECO:0008006" key="12">
    <source>
        <dbReference type="Google" id="ProtNLM"/>
    </source>
</evidence>
<accession>A0A060SDY8</accession>
<evidence type="ECO:0000256" key="9">
    <source>
        <dbReference type="SAM" id="Phobius"/>
    </source>
</evidence>
<sequence>MYPLGFLPFFYSLVPDQGAVAAALVIPALVLTLWLYAIATRSSSDHADDAPVHLPGSSLSHILPFFHQRFDFINQGFQLAGQAIYQFSLLRTPVIVLSGESARRDFFQAKDLDLNAGFKFLSGAIPMMPGVTSNLEARRIALIHKRLASAQTTDRLARLLPQILEDSRRTMDTWGFSGTLDPFERISETTMRCLAFTELADDPVKVQRLKELYDTLDTATTPTTVLLPWLPGPTAVRRLLATKRIYDIISTALEERTRSGMARDDTPQMLIDAGDERLIIIGFVMGLLVAGARSTGTTASWLITFLSGHPEWKAKAAEEVRRLIAEHAASHMFTSTEKRHAAAEAQEHRSSLSQLSSTLSAIPLSAWDTQTPTLDALIRETLRVAEPHVAMRQYVPRSSSADEKGDVGPLYLGGKAVPPGAYVMYPFSDVHLSSEIYQDPWRWDPGRKELNLKAPYAYVGMGAGSTVCLGKRLATLELKLITALFVLGYDELRAVDSKGAPLAELPRPNWNDILTCKPPAGSCYVRFGRTAADASPSGGVPSS</sequence>
<evidence type="ECO:0000256" key="8">
    <source>
        <dbReference type="PIRSR" id="PIRSR602401-1"/>
    </source>
</evidence>
<organism evidence="10 11">
    <name type="scientific">Pycnoporus cinnabarinus</name>
    <name type="common">Cinnabar-red polypore</name>
    <name type="synonym">Trametes cinnabarina</name>
    <dbReference type="NCBI Taxonomy" id="5643"/>
    <lineage>
        <taxon>Eukaryota</taxon>
        <taxon>Fungi</taxon>
        <taxon>Dikarya</taxon>
        <taxon>Basidiomycota</taxon>
        <taxon>Agaricomycotina</taxon>
        <taxon>Agaricomycetes</taxon>
        <taxon>Polyporales</taxon>
        <taxon>Polyporaceae</taxon>
        <taxon>Trametes</taxon>
    </lineage>
</organism>
<proteinExistence type="inferred from homology"/>
<comment type="similarity">
    <text evidence="2">Belongs to the cytochrome P450 family.</text>
</comment>
<dbReference type="GO" id="GO:0016705">
    <property type="term" value="F:oxidoreductase activity, acting on paired donors, with incorporation or reduction of molecular oxygen"/>
    <property type="evidence" value="ECO:0007669"/>
    <property type="project" value="InterPro"/>
</dbReference>
<dbReference type="GO" id="GO:0004497">
    <property type="term" value="F:monooxygenase activity"/>
    <property type="evidence" value="ECO:0007669"/>
    <property type="project" value="UniProtKB-KW"/>
</dbReference>
<dbReference type="PANTHER" id="PTHR24286">
    <property type="entry name" value="CYTOCHROME P450 26"/>
    <property type="match status" value="1"/>
</dbReference>
<keyword evidence="7" id="KW-0503">Monooxygenase</keyword>
<dbReference type="Gene3D" id="1.10.630.10">
    <property type="entry name" value="Cytochrome P450"/>
    <property type="match status" value="1"/>
</dbReference>
<dbReference type="PRINTS" id="PR00385">
    <property type="entry name" value="P450"/>
</dbReference>
<evidence type="ECO:0000256" key="2">
    <source>
        <dbReference type="ARBA" id="ARBA00010617"/>
    </source>
</evidence>
<dbReference type="STRING" id="5643.A0A060SDY8"/>
<dbReference type="InterPro" id="IPR036396">
    <property type="entry name" value="Cyt_P450_sf"/>
</dbReference>
<evidence type="ECO:0000313" key="11">
    <source>
        <dbReference type="Proteomes" id="UP000029665"/>
    </source>
</evidence>
<dbReference type="SUPFAM" id="SSF48264">
    <property type="entry name" value="Cytochrome P450"/>
    <property type="match status" value="1"/>
</dbReference>
<evidence type="ECO:0000256" key="6">
    <source>
        <dbReference type="ARBA" id="ARBA00023004"/>
    </source>
</evidence>
<dbReference type="PRINTS" id="PR00463">
    <property type="entry name" value="EP450I"/>
</dbReference>
<keyword evidence="6 8" id="KW-0408">Iron</keyword>
<reference evidence="10" key="1">
    <citation type="submission" date="2014-01" db="EMBL/GenBank/DDBJ databases">
        <title>The genome of the white-rot fungus Pycnoporus cinnabarinus: a basidiomycete model with a versatile arsenal for lignocellulosic biomass breakdown.</title>
        <authorList>
            <person name="Levasseur A."/>
            <person name="Lomascolo A."/>
            <person name="Ruiz-Duenas F.J."/>
            <person name="Uzan E."/>
            <person name="Piumi F."/>
            <person name="Kues U."/>
            <person name="Ram A.F.J."/>
            <person name="Murat C."/>
            <person name="Haon M."/>
            <person name="Benoit I."/>
            <person name="Arfi Y."/>
            <person name="Chevret D."/>
            <person name="Drula E."/>
            <person name="Kwon M.J."/>
            <person name="Gouret P."/>
            <person name="Lesage-Meessen L."/>
            <person name="Lombard V."/>
            <person name="Mariette J."/>
            <person name="Noirot C."/>
            <person name="Park J."/>
            <person name="Patyshakuliyeva A."/>
            <person name="Wieneger R.A.B."/>
            <person name="Wosten H.A.B."/>
            <person name="Martin F."/>
            <person name="Coutinho P.M."/>
            <person name="de Vries R."/>
            <person name="Martinez A.T."/>
            <person name="Klopp C."/>
            <person name="Pontarotti P."/>
            <person name="Henrissat B."/>
            <person name="Record E."/>
        </authorList>
    </citation>
    <scope>NUCLEOTIDE SEQUENCE [LARGE SCALE GENOMIC DNA]</scope>
    <source>
        <strain evidence="10">BRFM137</strain>
    </source>
</reference>
<dbReference type="HOGENOM" id="CLU_033574_2_0_1"/>
<dbReference type="OMA" id="HACKGQR"/>
<evidence type="ECO:0000256" key="1">
    <source>
        <dbReference type="ARBA" id="ARBA00001971"/>
    </source>
</evidence>
<keyword evidence="5" id="KW-0560">Oxidoreductase</keyword>
<evidence type="ECO:0000256" key="3">
    <source>
        <dbReference type="ARBA" id="ARBA00022617"/>
    </source>
</evidence>
<dbReference type="Pfam" id="PF00067">
    <property type="entry name" value="p450"/>
    <property type="match status" value="2"/>
</dbReference>
<name>A0A060SDY8_PYCCI</name>
<dbReference type="InterPro" id="IPR001128">
    <property type="entry name" value="Cyt_P450"/>
</dbReference>
<dbReference type="InterPro" id="IPR002401">
    <property type="entry name" value="Cyt_P450_E_grp-I"/>
</dbReference>
<keyword evidence="3 8" id="KW-0349">Heme</keyword>
<dbReference type="AlphaFoldDB" id="A0A060SDY8"/>
<dbReference type="OrthoDB" id="1055148at2759"/>
<dbReference type="GO" id="GO:0016125">
    <property type="term" value="P:sterol metabolic process"/>
    <property type="evidence" value="ECO:0007669"/>
    <property type="project" value="TreeGrafter"/>
</dbReference>
<dbReference type="PANTHER" id="PTHR24286:SF24">
    <property type="entry name" value="LANOSTEROL 14-ALPHA DEMETHYLASE"/>
    <property type="match status" value="1"/>
</dbReference>
<dbReference type="GO" id="GO:0005506">
    <property type="term" value="F:iron ion binding"/>
    <property type="evidence" value="ECO:0007669"/>
    <property type="project" value="InterPro"/>
</dbReference>
<evidence type="ECO:0000256" key="4">
    <source>
        <dbReference type="ARBA" id="ARBA00022723"/>
    </source>
</evidence>
<dbReference type="GO" id="GO:0020037">
    <property type="term" value="F:heme binding"/>
    <property type="evidence" value="ECO:0007669"/>
    <property type="project" value="InterPro"/>
</dbReference>
<dbReference type="Proteomes" id="UP000029665">
    <property type="component" value="Unassembled WGS sequence"/>
</dbReference>
<comment type="caution">
    <text evidence="10">The sequence shown here is derived from an EMBL/GenBank/DDBJ whole genome shotgun (WGS) entry which is preliminary data.</text>
</comment>
<dbReference type="EMBL" id="CCBP010000083">
    <property type="protein sequence ID" value="CDO70489.1"/>
    <property type="molecule type" value="Genomic_DNA"/>
</dbReference>
<evidence type="ECO:0000256" key="5">
    <source>
        <dbReference type="ARBA" id="ARBA00023002"/>
    </source>
</evidence>
<feature type="binding site" description="axial binding residue" evidence="8">
    <location>
        <position position="468"/>
    </location>
    <ligand>
        <name>heme</name>
        <dbReference type="ChEBI" id="CHEBI:30413"/>
    </ligand>
    <ligandPart>
        <name>Fe</name>
        <dbReference type="ChEBI" id="CHEBI:18248"/>
    </ligandPart>
</feature>
<keyword evidence="9" id="KW-0472">Membrane</keyword>
<keyword evidence="9" id="KW-1133">Transmembrane helix</keyword>
<keyword evidence="9" id="KW-0812">Transmembrane</keyword>
<protein>
    <recommendedName>
        <fullName evidence="12">Cytochrome P450</fullName>
    </recommendedName>
</protein>
<gene>
    <name evidence="10" type="ORF">BN946_scf184569.g32</name>
</gene>